<evidence type="ECO:0000256" key="1">
    <source>
        <dbReference type="ARBA" id="ARBA00022690"/>
    </source>
</evidence>
<feature type="signal peptide" evidence="3">
    <location>
        <begin position="1"/>
        <end position="24"/>
    </location>
</feature>
<dbReference type="InterPro" id="IPR000010">
    <property type="entry name" value="Cystatin_dom"/>
</dbReference>
<accession>A0AAD3SRQ6</accession>
<feature type="chain" id="PRO_5041992734" description="Cystatin domain-containing protein" evidence="3">
    <location>
        <begin position="25"/>
        <end position="121"/>
    </location>
</feature>
<evidence type="ECO:0000256" key="3">
    <source>
        <dbReference type="SAM" id="SignalP"/>
    </source>
</evidence>
<dbReference type="EMBL" id="BSYO01000015">
    <property type="protein sequence ID" value="GMH15760.1"/>
    <property type="molecule type" value="Genomic_DNA"/>
</dbReference>
<name>A0AAD3SRQ6_NEPGR</name>
<protein>
    <recommendedName>
        <fullName evidence="4">Cystatin domain-containing protein</fullName>
    </recommendedName>
</protein>
<proteinExistence type="predicted"/>
<dbReference type="PANTHER" id="PTHR47364:SF2">
    <property type="entry name" value="CYSTEINE PROTEINASE INHIBITOR 5"/>
    <property type="match status" value="1"/>
</dbReference>
<dbReference type="AlphaFoldDB" id="A0AAD3SRQ6"/>
<gene>
    <name evidence="5" type="ORF">Nepgr_017601</name>
</gene>
<dbReference type="Pfam" id="PF16845">
    <property type="entry name" value="SQAPI"/>
    <property type="match status" value="1"/>
</dbReference>
<keyword evidence="1" id="KW-0646">Protease inhibitor</keyword>
<keyword evidence="2" id="KW-0789">Thiol protease inhibitor</keyword>
<evidence type="ECO:0000313" key="6">
    <source>
        <dbReference type="Proteomes" id="UP001279734"/>
    </source>
</evidence>
<comment type="caution">
    <text evidence="5">The sequence shown here is derived from an EMBL/GenBank/DDBJ whole genome shotgun (WGS) entry which is preliminary data.</text>
</comment>
<dbReference type="PANTHER" id="PTHR47364">
    <property type="entry name" value="CYSTEINE PROTEINASE INHIBITOR 5"/>
    <property type="match status" value="1"/>
</dbReference>
<dbReference type="InterPro" id="IPR046350">
    <property type="entry name" value="Cystatin_sf"/>
</dbReference>
<dbReference type="CDD" id="cd00042">
    <property type="entry name" value="CY"/>
    <property type="match status" value="1"/>
</dbReference>
<sequence length="121" mass="13643">MESKHFVFFLSVVVLFFAAAEVSAAVDRQRSNELGSYRPIKNLTEPRVIEVGNFAVSEHNKEAGTKLLFVKVVKGDFQVVSGLNFRLVISAKDGVDLGNYEAVVYKKPWQSYKRLISFKKV</sequence>
<dbReference type="GO" id="GO:0004869">
    <property type="term" value="F:cysteine-type endopeptidase inhibitor activity"/>
    <property type="evidence" value="ECO:0007669"/>
    <property type="project" value="UniProtKB-KW"/>
</dbReference>
<keyword evidence="6" id="KW-1185">Reference proteome</keyword>
<feature type="domain" description="Cystatin" evidence="4">
    <location>
        <begin position="32"/>
        <end position="121"/>
    </location>
</feature>
<dbReference type="SMART" id="SM00043">
    <property type="entry name" value="CY"/>
    <property type="match status" value="1"/>
</dbReference>
<dbReference type="SUPFAM" id="SSF54403">
    <property type="entry name" value="Cystatin/monellin"/>
    <property type="match status" value="1"/>
</dbReference>
<evidence type="ECO:0000256" key="2">
    <source>
        <dbReference type="ARBA" id="ARBA00022704"/>
    </source>
</evidence>
<keyword evidence="3" id="KW-0732">Signal</keyword>
<evidence type="ECO:0000313" key="5">
    <source>
        <dbReference type="EMBL" id="GMH15760.1"/>
    </source>
</evidence>
<organism evidence="5 6">
    <name type="scientific">Nepenthes gracilis</name>
    <name type="common">Slender pitcher plant</name>
    <dbReference type="NCBI Taxonomy" id="150966"/>
    <lineage>
        <taxon>Eukaryota</taxon>
        <taxon>Viridiplantae</taxon>
        <taxon>Streptophyta</taxon>
        <taxon>Embryophyta</taxon>
        <taxon>Tracheophyta</taxon>
        <taxon>Spermatophyta</taxon>
        <taxon>Magnoliopsida</taxon>
        <taxon>eudicotyledons</taxon>
        <taxon>Gunneridae</taxon>
        <taxon>Pentapetalae</taxon>
        <taxon>Caryophyllales</taxon>
        <taxon>Nepenthaceae</taxon>
        <taxon>Nepenthes</taxon>
    </lineage>
</organism>
<dbReference type="Proteomes" id="UP001279734">
    <property type="component" value="Unassembled WGS sequence"/>
</dbReference>
<evidence type="ECO:0000259" key="4">
    <source>
        <dbReference type="SMART" id="SM00043"/>
    </source>
</evidence>
<dbReference type="Gene3D" id="3.10.450.10">
    <property type="match status" value="1"/>
</dbReference>
<reference evidence="5" key="1">
    <citation type="submission" date="2023-05" db="EMBL/GenBank/DDBJ databases">
        <title>Nepenthes gracilis genome sequencing.</title>
        <authorList>
            <person name="Fukushima K."/>
        </authorList>
    </citation>
    <scope>NUCLEOTIDE SEQUENCE</scope>
    <source>
        <strain evidence="5">SING2019-196</strain>
    </source>
</reference>